<dbReference type="Gene3D" id="1.20.5.780">
    <property type="entry name" value="Single helix bin"/>
    <property type="match status" value="1"/>
</dbReference>
<dbReference type="AlphaFoldDB" id="A0A402CUN9"/>
<dbReference type="EMBL" id="AP025739">
    <property type="protein sequence ID" value="BDI29042.1"/>
    <property type="molecule type" value="Genomic_DNA"/>
</dbReference>
<dbReference type="OrthoDB" id="514795at2"/>
<feature type="compositionally biased region" description="Basic and acidic residues" evidence="3">
    <location>
        <begin position="10"/>
        <end position="21"/>
    </location>
</feature>
<gene>
    <name evidence="4" type="ORF">CCAX7_10930</name>
</gene>
<name>A0A402CUN9_9BACT</name>
<organism evidence="4 5">
    <name type="scientific">Capsulimonas corticalis</name>
    <dbReference type="NCBI Taxonomy" id="2219043"/>
    <lineage>
        <taxon>Bacteria</taxon>
        <taxon>Bacillati</taxon>
        <taxon>Armatimonadota</taxon>
        <taxon>Armatimonadia</taxon>
        <taxon>Capsulimonadales</taxon>
        <taxon>Capsulimonadaceae</taxon>
        <taxon>Capsulimonas</taxon>
    </lineage>
</organism>
<evidence type="ECO:0000256" key="3">
    <source>
        <dbReference type="SAM" id="MobiDB-lite"/>
    </source>
</evidence>
<dbReference type="InterPro" id="IPR010985">
    <property type="entry name" value="Ribbon_hlx_hlx"/>
</dbReference>
<evidence type="ECO:0000256" key="1">
    <source>
        <dbReference type="ARBA" id="ARBA00022649"/>
    </source>
</evidence>
<comment type="similarity">
    <text evidence="2">Belongs to the TacA antitoxin family.</text>
</comment>
<keyword evidence="5" id="KW-1185">Reference proteome</keyword>
<accession>A0A402CUN9</accession>
<dbReference type="GO" id="GO:0006355">
    <property type="term" value="P:regulation of DNA-templated transcription"/>
    <property type="evidence" value="ECO:0007669"/>
    <property type="project" value="InterPro"/>
</dbReference>
<proteinExistence type="inferred from homology"/>
<dbReference type="InterPro" id="IPR014795">
    <property type="entry name" value="TacA_1-like"/>
</dbReference>
<evidence type="ECO:0000313" key="5">
    <source>
        <dbReference type="Proteomes" id="UP000287394"/>
    </source>
</evidence>
<dbReference type="Pfam" id="PF08681">
    <property type="entry name" value="TacA1"/>
    <property type="match status" value="1"/>
</dbReference>
<dbReference type="Proteomes" id="UP000287394">
    <property type="component" value="Chromosome"/>
</dbReference>
<dbReference type="KEGG" id="ccot:CCAX7_10930"/>
<evidence type="ECO:0000256" key="2">
    <source>
        <dbReference type="ARBA" id="ARBA00049988"/>
    </source>
</evidence>
<reference evidence="4 5" key="1">
    <citation type="journal article" date="2019" name="Int. J. Syst. Evol. Microbiol.">
        <title>Capsulimonas corticalis gen. nov., sp. nov., an aerobic capsulated bacterium, of a novel bacterial order, Capsulimonadales ord. nov., of the class Armatimonadia of the phylum Armatimonadetes.</title>
        <authorList>
            <person name="Li J."/>
            <person name="Kudo C."/>
            <person name="Tonouchi A."/>
        </authorList>
    </citation>
    <scope>NUCLEOTIDE SEQUENCE [LARGE SCALE GENOMIC DNA]</scope>
    <source>
        <strain evidence="4 5">AX-7</strain>
    </source>
</reference>
<evidence type="ECO:0000313" key="4">
    <source>
        <dbReference type="EMBL" id="BDI29042.1"/>
    </source>
</evidence>
<protein>
    <submittedName>
        <fullName evidence="4">Uncharacterized protein</fullName>
    </submittedName>
</protein>
<dbReference type="PANTHER" id="PTHR35401">
    <property type="entry name" value="COPG FAMILY HELIX-TURN-HELIX PROTEIN-RELATED-RELATED"/>
    <property type="match status" value="1"/>
</dbReference>
<dbReference type="RefSeq" id="WP_119321089.1">
    <property type="nucleotide sequence ID" value="NZ_AP025739.1"/>
</dbReference>
<feature type="region of interest" description="Disordered" evidence="3">
    <location>
        <begin position="1"/>
        <end position="21"/>
    </location>
</feature>
<keyword evidence="1" id="KW-1277">Toxin-antitoxin system</keyword>
<dbReference type="SUPFAM" id="SSF47598">
    <property type="entry name" value="Ribbon-helix-helix"/>
    <property type="match status" value="1"/>
</dbReference>
<sequence length="95" mass="10761">MKNHTPTTQRESRLSIRASEPDKTLLAQAARARSMNMSQFVLEASLDAARAIIADQTEFHLPPEQWEAFCQRLEEAPKNIPALRQLFSEADPFHG</sequence>